<feature type="binding site" description="in other chain" evidence="8">
    <location>
        <begin position="13"/>
        <end position="16"/>
    </location>
    <ligand>
        <name>IMP</name>
        <dbReference type="ChEBI" id="CHEBI:58053"/>
        <note>ligand shared between dimeric partners</note>
    </ligand>
</feature>
<feature type="active site" description="Proton acceptor" evidence="8">
    <location>
        <position position="13"/>
    </location>
</feature>
<dbReference type="EC" id="6.3.4.4" evidence="8 10"/>
<comment type="subunit">
    <text evidence="1 8">Homodimer.</text>
</comment>
<feature type="binding site" evidence="8">
    <location>
        <begin position="330"/>
        <end position="332"/>
    </location>
    <ligand>
        <name>GTP</name>
        <dbReference type="ChEBI" id="CHEBI:37565"/>
    </ligand>
</feature>
<comment type="function">
    <text evidence="8">Plays an important role in the de novo pathway of purine nucleotide biosynthesis. Catalyzes the first committed step in the biosynthesis of AMP from IMP.</text>
</comment>
<feature type="binding site" evidence="8">
    <location>
        <begin position="12"/>
        <end position="18"/>
    </location>
    <ligand>
        <name>GTP</name>
        <dbReference type="ChEBI" id="CHEBI:37565"/>
    </ligand>
</feature>
<dbReference type="Gene3D" id="3.90.170.10">
    <property type="entry name" value="Adenylosuccinate Synthetase, subunit A, domain 3"/>
    <property type="match status" value="1"/>
</dbReference>
<dbReference type="InterPro" id="IPR042109">
    <property type="entry name" value="Adenylosuccinate_synth_dom1"/>
</dbReference>
<keyword evidence="2 8" id="KW-0436">Ligase</keyword>
<organism evidence="11 12">
    <name type="scientific">Subtercola frigoramans</name>
    <dbReference type="NCBI Taxonomy" id="120298"/>
    <lineage>
        <taxon>Bacteria</taxon>
        <taxon>Bacillati</taxon>
        <taxon>Actinomycetota</taxon>
        <taxon>Actinomycetes</taxon>
        <taxon>Micrococcales</taxon>
        <taxon>Microbacteriaceae</taxon>
        <taxon>Subtercola</taxon>
    </lineage>
</organism>
<protein>
    <recommendedName>
        <fullName evidence="8 10">Adenylosuccinate synthetase</fullName>
        <shortName evidence="8">AMPSase</shortName>
        <shortName evidence="8">AdSS</shortName>
        <ecNumber evidence="8 10">6.3.4.4</ecNumber>
    </recommendedName>
    <alternativeName>
        <fullName evidence="8">IMP--aspartate ligase</fullName>
    </alternativeName>
</protein>
<dbReference type="PANTHER" id="PTHR11846:SF0">
    <property type="entry name" value="ADENYLOSUCCINATE SYNTHETASE"/>
    <property type="match status" value="1"/>
</dbReference>
<comment type="subcellular location">
    <subcellularLocation>
        <location evidence="8">Cytoplasm</location>
    </subcellularLocation>
</comment>
<evidence type="ECO:0000256" key="6">
    <source>
        <dbReference type="ARBA" id="ARBA00022842"/>
    </source>
</evidence>
<keyword evidence="7 8" id="KW-0342">GTP-binding</keyword>
<dbReference type="HAMAP" id="MF_00011">
    <property type="entry name" value="Adenylosucc_synth"/>
    <property type="match status" value="1"/>
</dbReference>
<dbReference type="GO" id="GO:0004019">
    <property type="term" value="F:adenylosuccinate synthase activity"/>
    <property type="evidence" value="ECO:0007669"/>
    <property type="project" value="UniProtKB-EC"/>
</dbReference>
<dbReference type="InterPro" id="IPR033128">
    <property type="entry name" value="Adenylosuccin_syn_Lys_AS"/>
</dbReference>
<evidence type="ECO:0000256" key="7">
    <source>
        <dbReference type="ARBA" id="ARBA00023134"/>
    </source>
</evidence>
<evidence type="ECO:0000256" key="1">
    <source>
        <dbReference type="ARBA" id="ARBA00011738"/>
    </source>
</evidence>
<dbReference type="InterPro" id="IPR042111">
    <property type="entry name" value="Adenylosuccinate_synth_dom3"/>
</dbReference>
<feature type="binding site" evidence="8">
    <location>
        <begin position="298"/>
        <end position="304"/>
    </location>
    <ligand>
        <name>substrate</name>
    </ligand>
</feature>
<reference evidence="11 12" key="1">
    <citation type="submission" date="2021-01" db="EMBL/GenBank/DDBJ databases">
        <title>Sequencing the genomes of 1000 actinobacteria strains.</title>
        <authorList>
            <person name="Klenk H.-P."/>
        </authorList>
    </citation>
    <scope>NUCLEOTIDE SEQUENCE [LARGE SCALE GENOMIC DNA]</scope>
    <source>
        <strain evidence="11 12">DSM 13057</strain>
    </source>
</reference>
<dbReference type="Gene3D" id="1.10.300.10">
    <property type="entry name" value="Adenylosuccinate Synthetase, subunit A, domain 2"/>
    <property type="match status" value="1"/>
</dbReference>
<evidence type="ECO:0000256" key="8">
    <source>
        <dbReference type="HAMAP-Rule" id="MF_00011"/>
    </source>
</evidence>
<evidence type="ECO:0000256" key="3">
    <source>
        <dbReference type="ARBA" id="ARBA00022723"/>
    </source>
</evidence>
<keyword evidence="4 8" id="KW-0547">Nucleotide-binding</keyword>
<evidence type="ECO:0000313" key="12">
    <source>
        <dbReference type="Proteomes" id="UP000776164"/>
    </source>
</evidence>
<dbReference type="Gene3D" id="3.40.440.10">
    <property type="entry name" value="Adenylosuccinate Synthetase, subunit A, domain 1"/>
    <property type="match status" value="1"/>
</dbReference>
<feature type="active site" evidence="9">
    <location>
        <position position="139"/>
    </location>
</feature>
<sequence>MPAIVLIGAQWGDEGKGKATDLLGSRVDYVVKFNGGNNAGHTVVIGDQKYALHLLPSGILTPNVTPVISNGVVVDIEVLFHELEALSSRGVDVSRLLISANAHVITAYHRTLDKVTERFLGKRQIGTTGRGIGPAYADKINRLGIRIQDIFDENILRQKVEGALEQKNHLLVKVYNRRAIVIDEIVNDLLSYAERLRPMVADTSLVLNQALDAGKTVLFEGGQATMLDVDHGTYPFVTSSNATSGGASTGSGVAPNRIDRVIGIVKAYTTRVGSGPFPTELFDESGEFLRANGFEFGTTTGRPRRCGWYDAPIARYSARINGVTDFVLTKLDVLTGLATIPVCVAYDVDGVRVDEVPVSQSDFHHAVPIYEEFPGWTEDITGCRTFDDLPANAQAYVLAVEAISGSRISAIGVGPGRDAIVVRHDLLEG</sequence>
<dbReference type="InterPro" id="IPR018220">
    <property type="entry name" value="Adenylosuccin_syn_GTP-bd"/>
</dbReference>
<evidence type="ECO:0000256" key="2">
    <source>
        <dbReference type="ARBA" id="ARBA00022598"/>
    </source>
</evidence>
<dbReference type="EMBL" id="JAFBBU010000001">
    <property type="protein sequence ID" value="MBM7473550.1"/>
    <property type="molecule type" value="Genomic_DNA"/>
</dbReference>
<name>A0ABS2L8X7_9MICO</name>
<feature type="binding site" evidence="8">
    <location>
        <position position="40"/>
    </location>
    <ligand>
        <name>Mg(2+)</name>
        <dbReference type="ChEBI" id="CHEBI:18420"/>
    </ligand>
</feature>
<evidence type="ECO:0000256" key="4">
    <source>
        <dbReference type="ARBA" id="ARBA00022741"/>
    </source>
</evidence>
<dbReference type="RefSeq" id="WP_205111104.1">
    <property type="nucleotide sequence ID" value="NZ_BAAAHT010000001.1"/>
</dbReference>
<dbReference type="InterPro" id="IPR042110">
    <property type="entry name" value="Adenylosuccinate_synth_dom2"/>
</dbReference>
<comment type="catalytic activity">
    <reaction evidence="8 10">
        <text>IMP + L-aspartate + GTP = N(6)-(1,2-dicarboxyethyl)-AMP + GDP + phosphate + 2 H(+)</text>
        <dbReference type="Rhea" id="RHEA:15753"/>
        <dbReference type="ChEBI" id="CHEBI:15378"/>
        <dbReference type="ChEBI" id="CHEBI:29991"/>
        <dbReference type="ChEBI" id="CHEBI:37565"/>
        <dbReference type="ChEBI" id="CHEBI:43474"/>
        <dbReference type="ChEBI" id="CHEBI:57567"/>
        <dbReference type="ChEBI" id="CHEBI:58053"/>
        <dbReference type="ChEBI" id="CHEBI:58189"/>
        <dbReference type="EC" id="6.3.4.4"/>
    </reaction>
</comment>
<dbReference type="PROSITE" id="PS01266">
    <property type="entry name" value="ADENYLOSUCCIN_SYN_1"/>
    <property type="match status" value="1"/>
</dbReference>
<comment type="cofactor">
    <cofactor evidence="8">
        <name>Mg(2+)</name>
        <dbReference type="ChEBI" id="CHEBI:18420"/>
    </cofactor>
    <text evidence="8">Binds 1 Mg(2+) ion per subunit.</text>
</comment>
<feature type="binding site" description="in other chain" evidence="8">
    <location>
        <position position="238"/>
    </location>
    <ligand>
        <name>IMP</name>
        <dbReference type="ChEBI" id="CHEBI:58053"/>
        <note>ligand shared between dimeric partners</note>
    </ligand>
</feature>
<dbReference type="InterPro" id="IPR027417">
    <property type="entry name" value="P-loop_NTPase"/>
</dbReference>
<accession>A0ABS2L8X7</accession>
<evidence type="ECO:0000256" key="10">
    <source>
        <dbReference type="RuleBase" id="RU000520"/>
    </source>
</evidence>
<feature type="binding site" description="in other chain" evidence="8">
    <location>
        <position position="128"/>
    </location>
    <ligand>
        <name>IMP</name>
        <dbReference type="ChEBI" id="CHEBI:58053"/>
        <note>ligand shared between dimeric partners</note>
    </ligand>
</feature>
<keyword evidence="6 8" id="KW-0460">Magnesium</keyword>
<keyword evidence="12" id="KW-1185">Reference proteome</keyword>
<feature type="binding site" evidence="8">
    <location>
        <position position="13"/>
    </location>
    <ligand>
        <name>Mg(2+)</name>
        <dbReference type="ChEBI" id="CHEBI:18420"/>
    </ligand>
</feature>
<comment type="similarity">
    <text evidence="8 10">Belongs to the adenylosuccinate synthetase family.</text>
</comment>
<comment type="caution">
    <text evidence="11">The sequence shown here is derived from an EMBL/GenBank/DDBJ whole genome shotgun (WGS) entry which is preliminary data.</text>
</comment>
<dbReference type="Pfam" id="PF00709">
    <property type="entry name" value="Adenylsucc_synt"/>
    <property type="match status" value="1"/>
</dbReference>
<dbReference type="Proteomes" id="UP000776164">
    <property type="component" value="Unassembled WGS sequence"/>
</dbReference>
<keyword evidence="5 8" id="KW-0658">Purine biosynthesis</keyword>
<dbReference type="PROSITE" id="PS00513">
    <property type="entry name" value="ADENYLOSUCCIN_SYN_2"/>
    <property type="match status" value="1"/>
</dbReference>
<feature type="binding site" evidence="8">
    <location>
        <begin position="412"/>
        <end position="414"/>
    </location>
    <ligand>
        <name>GTP</name>
        <dbReference type="ChEBI" id="CHEBI:37565"/>
    </ligand>
</feature>
<feature type="binding site" description="in other chain" evidence="8">
    <location>
        <begin position="38"/>
        <end position="41"/>
    </location>
    <ligand>
        <name>IMP</name>
        <dbReference type="ChEBI" id="CHEBI:58053"/>
        <note>ligand shared between dimeric partners</note>
    </ligand>
</feature>
<dbReference type="PANTHER" id="PTHR11846">
    <property type="entry name" value="ADENYLOSUCCINATE SYNTHETASE"/>
    <property type="match status" value="1"/>
</dbReference>
<comment type="pathway">
    <text evidence="8 10">Purine metabolism; AMP biosynthesis via de novo pathway; AMP from IMP: step 1/2.</text>
</comment>
<evidence type="ECO:0000313" key="11">
    <source>
        <dbReference type="EMBL" id="MBM7473550.1"/>
    </source>
</evidence>
<dbReference type="NCBIfam" id="NF002223">
    <property type="entry name" value="PRK01117.1"/>
    <property type="match status" value="1"/>
</dbReference>
<feature type="binding site" description="in other chain" evidence="8">
    <location>
        <position position="223"/>
    </location>
    <ligand>
        <name>IMP</name>
        <dbReference type="ChEBI" id="CHEBI:58053"/>
        <note>ligand shared between dimeric partners</note>
    </ligand>
</feature>
<evidence type="ECO:0000256" key="9">
    <source>
        <dbReference type="PROSITE-ProRule" id="PRU10134"/>
    </source>
</evidence>
<gene>
    <name evidence="8" type="primary">purA</name>
    <name evidence="11" type="ORF">JOE66_003184</name>
</gene>
<evidence type="ECO:0000256" key="5">
    <source>
        <dbReference type="ARBA" id="ARBA00022755"/>
    </source>
</evidence>
<feature type="binding site" description="in other chain" evidence="8">
    <location>
        <position position="302"/>
    </location>
    <ligand>
        <name>IMP</name>
        <dbReference type="ChEBI" id="CHEBI:58053"/>
        <note>ligand shared between dimeric partners</note>
    </ligand>
</feature>
<feature type="active site" description="Proton donor" evidence="8">
    <location>
        <position position="41"/>
    </location>
</feature>
<feature type="binding site" evidence="8">
    <location>
        <begin position="40"/>
        <end position="42"/>
    </location>
    <ligand>
        <name>GTP</name>
        <dbReference type="ChEBI" id="CHEBI:37565"/>
    </ligand>
</feature>
<proteinExistence type="inferred from homology"/>
<keyword evidence="3 8" id="KW-0479">Metal-binding</keyword>
<dbReference type="CDD" id="cd03108">
    <property type="entry name" value="AdSS"/>
    <property type="match status" value="1"/>
</dbReference>
<keyword evidence="8" id="KW-0963">Cytoplasm</keyword>
<feature type="binding site" evidence="8">
    <location>
        <position position="304"/>
    </location>
    <ligand>
        <name>GTP</name>
        <dbReference type="ChEBI" id="CHEBI:37565"/>
    </ligand>
</feature>
<dbReference type="SMART" id="SM00788">
    <property type="entry name" value="Adenylsucc_synt"/>
    <property type="match status" value="1"/>
</dbReference>
<dbReference type="NCBIfam" id="TIGR00184">
    <property type="entry name" value="purA"/>
    <property type="match status" value="1"/>
</dbReference>
<dbReference type="InterPro" id="IPR001114">
    <property type="entry name" value="Adenylosuccinate_synthetase"/>
</dbReference>
<dbReference type="SUPFAM" id="SSF52540">
    <property type="entry name" value="P-loop containing nucleoside triphosphate hydrolases"/>
    <property type="match status" value="1"/>
</dbReference>
<feature type="binding site" evidence="8">
    <location>
        <position position="142"/>
    </location>
    <ligand>
        <name>IMP</name>
        <dbReference type="ChEBI" id="CHEBI:58053"/>
        <note>ligand shared between dimeric partners</note>
    </ligand>
</feature>